<dbReference type="EnsemblMetazoa" id="OVOC3272.1">
    <property type="protein sequence ID" value="OVOC3272.1"/>
    <property type="gene ID" value="WBGene00240081"/>
</dbReference>
<keyword evidence="1" id="KW-1133">Transmembrane helix</keyword>
<evidence type="ECO:0000313" key="3">
    <source>
        <dbReference type="Proteomes" id="UP000024404"/>
    </source>
</evidence>
<reference evidence="3" key="1">
    <citation type="submission" date="2013-10" db="EMBL/GenBank/DDBJ databases">
        <title>Genome sequencing of Onchocerca volvulus.</title>
        <authorList>
            <person name="Cotton J."/>
            <person name="Tsai J."/>
            <person name="Stanley E."/>
            <person name="Tracey A."/>
            <person name="Holroyd N."/>
            <person name="Lustigman S."/>
            <person name="Berriman M."/>
        </authorList>
    </citation>
    <scope>NUCLEOTIDE SEQUENCE</scope>
</reference>
<dbReference type="OMA" id="MFAFICF"/>
<name>A0A8R1TS76_ONCVO</name>
<evidence type="ECO:0008006" key="4">
    <source>
        <dbReference type="Google" id="ProtNLM"/>
    </source>
</evidence>
<keyword evidence="1" id="KW-0472">Membrane</keyword>
<organism evidence="2 3">
    <name type="scientific">Onchocerca volvulus</name>
    <dbReference type="NCBI Taxonomy" id="6282"/>
    <lineage>
        <taxon>Eukaryota</taxon>
        <taxon>Metazoa</taxon>
        <taxon>Ecdysozoa</taxon>
        <taxon>Nematoda</taxon>
        <taxon>Chromadorea</taxon>
        <taxon>Rhabditida</taxon>
        <taxon>Spirurina</taxon>
        <taxon>Spiruromorpha</taxon>
        <taxon>Filarioidea</taxon>
        <taxon>Onchocercidae</taxon>
        <taxon>Onchocerca</taxon>
    </lineage>
</organism>
<accession>A0A8R1TS76</accession>
<dbReference type="Proteomes" id="UP000024404">
    <property type="component" value="Unassembled WGS sequence"/>
</dbReference>
<keyword evidence="3" id="KW-1185">Reference proteome</keyword>
<dbReference type="EMBL" id="CMVM020000082">
    <property type="status" value="NOT_ANNOTATED_CDS"/>
    <property type="molecule type" value="Genomic_DNA"/>
</dbReference>
<protein>
    <recommendedName>
        <fullName evidence="4">ZP domain-containing protein</fullName>
    </recommendedName>
</protein>
<evidence type="ECO:0000256" key="1">
    <source>
        <dbReference type="SAM" id="Phobius"/>
    </source>
</evidence>
<reference evidence="2" key="2">
    <citation type="submission" date="2022-06" db="UniProtKB">
        <authorList>
            <consortium name="EnsemblMetazoa"/>
        </authorList>
    </citation>
    <scope>IDENTIFICATION</scope>
</reference>
<dbReference type="AlphaFoldDB" id="A0A8R1TS76"/>
<evidence type="ECO:0000313" key="2">
    <source>
        <dbReference type="EnsemblMetazoa" id="OVOC3272.1"/>
    </source>
</evidence>
<keyword evidence="1" id="KW-0812">Transmembrane</keyword>
<feature type="transmembrane region" description="Helical" evidence="1">
    <location>
        <begin position="167"/>
        <end position="191"/>
    </location>
</feature>
<proteinExistence type="predicted"/>
<sequence length="239" mass="27091">MTVTPTCEQQSIKVILTFNDNDWPRGRFEDWIIVGTNNRPECRLKGNGELQYVIELAVFNDPCQTQMPSTGVFQNRIRIGKNPALILFGDKTFIIKCTYGLPEINQLDMPYINPSFNAVTLTGLSTNSMQDESLGALIPPVSSNETTGEIAESQEMDDNDDNTLISWPIFLSIIGGLFVIILILMFAFICFRWRIECKGRNLQGQHATSNGSFVEMLKNFSKTKNQFLQLKRIFTKVFD</sequence>